<keyword evidence="2" id="KW-1185">Reference proteome</keyword>
<evidence type="ECO:0000313" key="1">
    <source>
        <dbReference type="EMBL" id="CAJ0560252.1"/>
    </source>
</evidence>
<name>A0AA36C6R4_9BILA</name>
<sequence length="161" mass="18721">YEFRLPDCLTELLRKNTQNDEVKILRNSWFEGPVQRETVDPGLAEATFQCADCKEIGLPVKKLRICVKHFKEENEGKAPFDLDLDQLRSHLDNFQVCGECFLDNHLMCNEAPPVKLLEILCRCRSTALGAQQKEQLGKFNVERDLNRIRDLFKEIQEARKI</sequence>
<gene>
    <name evidence="1" type="ORF">MSPICULIGERA_LOCUS1501</name>
</gene>
<organism evidence="1 2">
    <name type="scientific">Mesorhabditis spiculigera</name>
    <dbReference type="NCBI Taxonomy" id="96644"/>
    <lineage>
        <taxon>Eukaryota</taxon>
        <taxon>Metazoa</taxon>
        <taxon>Ecdysozoa</taxon>
        <taxon>Nematoda</taxon>
        <taxon>Chromadorea</taxon>
        <taxon>Rhabditida</taxon>
        <taxon>Rhabditina</taxon>
        <taxon>Rhabditomorpha</taxon>
        <taxon>Rhabditoidea</taxon>
        <taxon>Rhabditidae</taxon>
        <taxon>Mesorhabditinae</taxon>
        <taxon>Mesorhabditis</taxon>
    </lineage>
</organism>
<dbReference type="Proteomes" id="UP001177023">
    <property type="component" value="Unassembled WGS sequence"/>
</dbReference>
<feature type="non-terminal residue" evidence="1">
    <location>
        <position position="161"/>
    </location>
</feature>
<comment type="caution">
    <text evidence="1">The sequence shown here is derived from an EMBL/GenBank/DDBJ whole genome shotgun (WGS) entry which is preliminary data.</text>
</comment>
<protein>
    <submittedName>
        <fullName evidence="1">Uncharacterized protein</fullName>
    </submittedName>
</protein>
<reference evidence="1" key="1">
    <citation type="submission" date="2023-06" db="EMBL/GenBank/DDBJ databases">
        <authorList>
            <person name="Delattre M."/>
        </authorList>
    </citation>
    <scope>NUCLEOTIDE SEQUENCE</scope>
    <source>
        <strain evidence="1">AF72</strain>
    </source>
</reference>
<dbReference type="AlphaFoldDB" id="A0AA36C6R4"/>
<proteinExistence type="predicted"/>
<dbReference type="EMBL" id="CATQJA010000430">
    <property type="protein sequence ID" value="CAJ0560252.1"/>
    <property type="molecule type" value="Genomic_DNA"/>
</dbReference>
<evidence type="ECO:0000313" key="2">
    <source>
        <dbReference type="Proteomes" id="UP001177023"/>
    </source>
</evidence>
<accession>A0AA36C6R4</accession>
<feature type="non-terminal residue" evidence="1">
    <location>
        <position position="1"/>
    </location>
</feature>